<dbReference type="PRINTS" id="PR00899">
    <property type="entry name" value="GPCRSTE3"/>
</dbReference>
<evidence type="ECO:0000256" key="9">
    <source>
        <dbReference type="ARBA" id="ARBA00023224"/>
    </source>
</evidence>
<dbReference type="STRING" id="135208.A0A4Z0A921"/>
<dbReference type="Pfam" id="PF02076">
    <property type="entry name" value="STE3"/>
    <property type="match status" value="1"/>
</dbReference>
<keyword evidence="4 11" id="KW-0812">Transmembrane</keyword>
<evidence type="ECO:0000256" key="3">
    <source>
        <dbReference type="ARBA" id="ARBA00022507"/>
    </source>
</evidence>
<organism evidence="13 14">
    <name type="scientific">Hericium alpestre</name>
    <dbReference type="NCBI Taxonomy" id="135208"/>
    <lineage>
        <taxon>Eukaryota</taxon>
        <taxon>Fungi</taxon>
        <taxon>Dikarya</taxon>
        <taxon>Basidiomycota</taxon>
        <taxon>Agaricomycotina</taxon>
        <taxon>Agaricomycetes</taxon>
        <taxon>Russulales</taxon>
        <taxon>Hericiaceae</taxon>
        <taxon>Hericium</taxon>
    </lineage>
</organism>
<dbReference type="PANTHER" id="PTHR28097:SF1">
    <property type="entry name" value="PHEROMONE A FACTOR RECEPTOR"/>
    <property type="match status" value="1"/>
</dbReference>
<evidence type="ECO:0000256" key="2">
    <source>
        <dbReference type="ARBA" id="ARBA00011085"/>
    </source>
</evidence>
<dbReference type="AlphaFoldDB" id="A0A4Z0A921"/>
<dbReference type="PANTHER" id="PTHR28097">
    <property type="entry name" value="PHEROMONE A FACTOR RECEPTOR"/>
    <property type="match status" value="1"/>
</dbReference>
<feature type="transmembrane region" description="Helical" evidence="11">
    <location>
        <begin position="70"/>
        <end position="89"/>
    </location>
</feature>
<proteinExistence type="inferred from homology"/>
<feature type="region of interest" description="Disordered" evidence="10">
    <location>
        <begin position="351"/>
        <end position="372"/>
    </location>
</feature>
<keyword evidence="5 11" id="KW-1133">Transmembrane helix</keyword>
<feature type="transmembrane region" description="Helical" evidence="11">
    <location>
        <begin position="109"/>
        <end position="130"/>
    </location>
</feature>
<name>A0A4Z0A921_9AGAM</name>
<evidence type="ECO:0000313" key="14">
    <source>
        <dbReference type="Proteomes" id="UP000298061"/>
    </source>
</evidence>
<keyword evidence="9" id="KW-0807">Transducer</keyword>
<keyword evidence="12" id="KW-0732">Signal</keyword>
<dbReference type="InterPro" id="IPR001499">
    <property type="entry name" value="GPCR_STE3"/>
</dbReference>
<dbReference type="Proteomes" id="UP000298061">
    <property type="component" value="Unassembled WGS sequence"/>
</dbReference>
<feature type="signal peptide" evidence="12">
    <location>
        <begin position="1"/>
        <end position="26"/>
    </location>
</feature>
<dbReference type="GO" id="GO:0000750">
    <property type="term" value="P:pheromone-dependent signal transduction involved in conjugation with cellular fusion"/>
    <property type="evidence" value="ECO:0007669"/>
    <property type="project" value="TreeGrafter"/>
</dbReference>
<keyword evidence="14" id="KW-1185">Reference proteome</keyword>
<feature type="transmembrane region" description="Helical" evidence="11">
    <location>
        <begin position="201"/>
        <end position="222"/>
    </location>
</feature>
<dbReference type="CDD" id="cd14966">
    <property type="entry name" value="7tmD_STE3"/>
    <property type="match status" value="1"/>
</dbReference>
<evidence type="ECO:0000256" key="6">
    <source>
        <dbReference type="ARBA" id="ARBA00023040"/>
    </source>
</evidence>
<keyword evidence="8" id="KW-0675">Receptor</keyword>
<evidence type="ECO:0000256" key="10">
    <source>
        <dbReference type="SAM" id="MobiDB-lite"/>
    </source>
</evidence>
<feature type="chain" id="PRO_5021268024" evidence="12">
    <location>
        <begin position="27"/>
        <end position="444"/>
    </location>
</feature>
<comment type="caution">
    <text evidence="13">The sequence shown here is derived from an EMBL/GenBank/DDBJ whole genome shotgun (WGS) entry which is preliminary data.</text>
</comment>
<dbReference type="GO" id="GO:0005886">
    <property type="term" value="C:plasma membrane"/>
    <property type="evidence" value="ECO:0007669"/>
    <property type="project" value="TreeGrafter"/>
</dbReference>
<sequence length="444" mass="49458">MRAELPVLSFLSLFCLVLILPGQLKSNTIPAVSIISWLFVCNSIHGVNSLVWAGNTGIHVPVWCDIVTKVLLGAMVAVPGAFLCICRHIEFATSRPRDATSIPTQRQKILFEVSMCILSPVLYMALHTIVQDHRFTILEDFGCQPALYDYMPSLLIVWLPPLIISLVSLLYCVSALINVLKSRYNNWPCFPQASKMTLGLFARRFAFAATGMLYVFVVYAFIVSWASSNLEPEISVSQLHANFSQIEILPLDAQARVRVELVWWAVPVWSLLLCALSSEETRNGYQAIFGWVFKHRDHFDLPMHTKAEFISVTPTSSVHLLRPAWFDSVKSVKSPSASMETDHTDHVTFAHPSLSMRSPDSSPPVSPGQDASFAQSTLSYLDSDAARQLRLPSPPLTAHPYGLTSRPPAEKQSADKLTPCHAARLRPPLRTPFFLFLSGRNPRA</sequence>
<feature type="region of interest" description="Disordered" evidence="10">
    <location>
        <begin position="391"/>
        <end position="416"/>
    </location>
</feature>
<evidence type="ECO:0000256" key="7">
    <source>
        <dbReference type="ARBA" id="ARBA00023136"/>
    </source>
</evidence>
<dbReference type="GO" id="GO:0004932">
    <property type="term" value="F:mating-type factor pheromone receptor activity"/>
    <property type="evidence" value="ECO:0007669"/>
    <property type="project" value="InterPro"/>
</dbReference>
<feature type="transmembrane region" description="Helical" evidence="11">
    <location>
        <begin position="155"/>
        <end position="180"/>
    </location>
</feature>
<dbReference type="EMBL" id="SFCI01000110">
    <property type="protein sequence ID" value="TFY82419.1"/>
    <property type="molecule type" value="Genomic_DNA"/>
</dbReference>
<evidence type="ECO:0000256" key="8">
    <source>
        <dbReference type="ARBA" id="ARBA00023170"/>
    </source>
</evidence>
<comment type="subcellular location">
    <subcellularLocation>
        <location evidence="1">Membrane</location>
        <topology evidence="1">Multi-pass membrane protein</topology>
    </subcellularLocation>
</comment>
<reference evidence="13 14" key="1">
    <citation type="submission" date="2019-02" db="EMBL/GenBank/DDBJ databases">
        <title>Genome sequencing of the rare red list fungi Hericium alpestre (H. flagellum).</title>
        <authorList>
            <person name="Buettner E."/>
            <person name="Kellner H."/>
        </authorList>
    </citation>
    <scope>NUCLEOTIDE SEQUENCE [LARGE SCALE GENOMIC DNA]</scope>
    <source>
        <strain evidence="13 14">DSM 108284</strain>
    </source>
</reference>
<dbReference type="OrthoDB" id="2874149at2759"/>
<protein>
    <submittedName>
        <fullName evidence="13">Uncharacterized protein</fullName>
    </submittedName>
</protein>
<comment type="similarity">
    <text evidence="2">Belongs to the G-protein coupled receptor 4 family.</text>
</comment>
<evidence type="ECO:0000256" key="12">
    <source>
        <dbReference type="SAM" id="SignalP"/>
    </source>
</evidence>
<evidence type="ECO:0000256" key="1">
    <source>
        <dbReference type="ARBA" id="ARBA00004141"/>
    </source>
</evidence>
<keyword evidence="7 11" id="KW-0472">Membrane</keyword>
<gene>
    <name evidence="13" type="ORF">EWM64_g1593</name>
</gene>
<evidence type="ECO:0000313" key="13">
    <source>
        <dbReference type="EMBL" id="TFY82419.1"/>
    </source>
</evidence>
<evidence type="ECO:0000256" key="4">
    <source>
        <dbReference type="ARBA" id="ARBA00022692"/>
    </source>
</evidence>
<accession>A0A4Z0A921</accession>
<evidence type="ECO:0000256" key="5">
    <source>
        <dbReference type="ARBA" id="ARBA00022989"/>
    </source>
</evidence>
<evidence type="ECO:0000256" key="11">
    <source>
        <dbReference type="SAM" id="Phobius"/>
    </source>
</evidence>
<keyword evidence="3" id="KW-0589">Pheromone response</keyword>
<keyword evidence="6" id="KW-0297">G-protein coupled receptor</keyword>